<dbReference type="Proteomes" id="UP000221980">
    <property type="component" value="Unassembled WGS sequence"/>
</dbReference>
<dbReference type="EMBL" id="NITZ01000016">
    <property type="protein sequence ID" value="PHM47653.1"/>
    <property type="molecule type" value="Genomic_DNA"/>
</dbReference>
<keyword evidence="2" id="KW-1185">Reference proteome</keyword>
<sequence length="75" mass="8476">MATALASQIKLVGDIIRTYNERIEALFDTMPDADLFKSLPGMGPAWAHECLRHWAITVTTLTMQKKFKTTQASHR</sequence>
<proteinExistence type="predicted"/>
<name>A0A2D0JMW8_9GAMM</name>
<reference evidence="1 2" key="1">
    <citation type="journal article" date="2017" name="Nat. Microbiol.">
        <title>Natural product diversity associated with the nematode symbionts Photorhabdus and Xenorhabdus.</title>
        <authorList>
            <person name="Tobias N.J."/>
            <person name="Wolff H."/>
            <person name="Djahanschiri B."/>
            <person name="Grundmann F."/>
            <person name="Kronenwerth M."/>
            <person name="Shi Y.M."/>
            <person name="Simonyi S."/>
            <person name="Grun P."/>
            <person name="Shapiro-Ilan D."/>
            <person name="Pidot S.J."/>
            <person name="Stinear T.P."/>
            <person name="Ebersberger I."/>
            <person name="Bode H.B."/>
        </authorList>
    </citation>
    <scope>NUCLEOTIDE SEQUENCE [LARGE SCALE GENOMIC DNA]</scope>
    <source>
        <strain evidence="1 2">DSM 17902</strain>
    </source>
</reference>
<protein>
    <submittedName>
        <fullName evidence="1">Transposase</fullName>
    </submittedName>
</protein>
<dbReference type="AlphaFoldDB" id="A0A2D0JMW8"/>
<evidence type="ECO:0000313" key="1">
    <source>
        <dbReference type="EMBL" id="PHM47653.1"/>
    </source>
</evidence>
<comment type="caution">
    <text evidence="1">The sequence shown here is derived from an EMBL/GenBank/DDBJ whole genome shotgun (WGS) entry which is preliminary data.</text>
</comment>
<accession>A0A2D0JMW8</accession>
<evidence type="ECO:0000313" key="2">
    <source>
        <dbReference type="Proteomes" id="UP000221980"/>
    </source>
</evidence>
<organism evidence="1 2">
    <name type="scientific">Xenorhabdus miraniensis</name>
    <dbReference type="NCBI Taxonomy" id="351674"/>
    <lineage>
        <taxon>Bacteria</taxon>
        <taxon>Pseudomonadati</taxon>
        <taxon>Pseudomonadota</taxon>
        <taxon>Gammaproteobacteria</taxon>
        <taxon>Enterobacterales</taxon>
        <taxon>Morganellaceae</taxon>
        <taxon>Xenorhabdus</taxon>
    </lineage>
</organism>
<gene>
    <name evidence="1" type="ORF">Xmir_02980</name>
</gene>